<gene>
    <name evidence="1" type="ORF">ACFQ3F_23005</name>
</gene>
<evidence type="ECO:0000313" key="1">
    <source>
        <dbReference type="EMBL" id="MFD1250677.1"/>
    </source>
</evidence>
<protein>
    <submittedName>
        <fullName evidence="1">DUF1326 domain-containing protein</fullName>
    </submittedName>
</protein>
<dbReference type="RefSeq" id="WP_367917253.1">
    <property type="nucleotide sequence ID" value="NZ_BAABAC010000003.1"/>
</dbReference>
<proteinExistence type="predicted"/>
<dbReference type="EMBL" id="JBHTLX010000028">
    <property type="protein sequence ID" value="MFD1250677.1"/>
    <property type="molecule type" value="Genomic_DNA"/>
</dbReference>
<reference evidence="2" key="1">
    <citation type="journal article" date="2019" name="Int. J. Syst. Evol. Microbiol.">
        <title>The Global Catalogue of Microorganisms (GCM) 10K type strain sequencing project: providing services to taxonomists for standard genome sequencing and annotation.</title>
        <authorList>
            <consortium name="The Broad Institute Genomics Platform"/>
            <consortium name="The Broad Institute Genome Sequencing Center for Infectious Disease"/>
            <person name="Wu L."/>
            <person name="Ma J."/>
        </authorList>
    </citation>
    <scope>NUCLEOTIDE SEQUENCE [LARGE SCALE GENOMIC DNA]</scope>
    <source>
        <strain evidence="2">CCUG 52478</strain>
    </source>
</reference>
<comment type="caution">
    <text evidence="1">The sequence shown here is derived from an EMBL/GenBank/DDBJ whole genome shotgun (WGS) entry which is preliminary data.</text>
</comment>
<accession>A0ABW3W5Y7</accession>
<organism evidence="1 2">
    <name type="scientific">Nocardioides ginsengisoli</name>
    <dbReference type="NCBI Taxonomy" id="363868"/>
    <lineage>
        <taxon>Bacteria</taxon>
        <taxon>Bacillati</taxon>
        <taxon>Actinomycetota</taxon>
        <taxon>Actinomycetes</taxon>
        <taxon>Propionibacteriales</taxon>
        <taxon>Nocardioidaceae</taxon>
        <taxon>Nocardioides</taxon>
    </lineage>
</organism>
<dbReference type="Proteomes" id="UP001597229">
    <property type="component" value="Unassembled WGS sequence"/>
</dbReference>
<keyword evidence="2" id="KW-1185">Reference proteome</keyword>
<name>A0ABW3W5Y7_9ACTN</name>
<dbReference type="InterPro" id="IPR009758">
    <property type="entry name" value="DUF1326"/>
</dbReference>
<sequence>MSWEIQGTYFENCSCDMICPCSTSGLTVAADTERCTVALAFHIDAGASDGVDLSGRTVCMLADAPAMMMDGGWKAALLVDDQASEEQTNALNAIFGGQVGGPLADLAPLIGEMVGGGPAPIEYADDGFTHTVRVGDMVDLSVQDFVSGLDPTGKGIRVSGVGFPADTLAAGTATVAKVNAFGLVWETSGKNSFSAPFAWSA</sequence>
<evidence type="ECO:0000313" key="2">
    <source>
        <dbReference type="Proteomes" id="UP001597229"/>
    </source>
</evidence>
<dbReference type="Pfam" id="PF07040">
    <property type="entry name" value="DUF1326"/>
    <property type="match status" value="1"/>
</dbReference>